<dbReference type="EMBL" id="JAVDZE010000006">
    <property type="protein sequence ID" value="MDV3104722.1"/>
    <property type="molecule type" value="Genomic_DNA"/>
</dbReference>
<feature type="transmembrane region" description="Helical" evidence="1">
    <location>
        <begin position="127"/>
        <end position="145"/>
    </location>
</feature>
<keyword evidence="1" id="KW-1133">Transmembrane helix</keyword>
<keyword evidence="1" id="KW-0472">Membrane</keyword>
<feature type="transmembrane region" description="Helical" evidence="1">
    <location>
        <begin position="65"/>
        <end position="80"/>
    </location>
</feature>
<feature type="transmembrane region" description="Helical" evidence="1">
    <location>
        <begin position="152"/>
        <end position="172"/>
    </location>
</feature>
<sequence length="180" mass="19100">MIGLVASIVSSAVLKSWIPLVAVIAYALTPRGRKAALFGVSLYFLALIYSPGFDSVYTARGLRELVVLGMTTVLILNDVLQGKIKVKDKRELALLGVLAVSAINDYTLFAALIVVTAYELRESFGKAALYFLSWLAVTGVTLLILRGKLPGTAAEAFVISALGLAAVAAGMIRDTDHAEV</sequence>
<comment type="caution">
    <text evidence="2">The sequence shown here is derived from an EMBL/GenBank/DDBJ whole genome shotgun (WGS) entry which is preliminary data.</text>
</comment>
<gene>
    <name evidence="2" type="ORF">RBI02_09285</name>
</gene>
<name>A0AAE4T356_9EURY</name>
<keyword evidence="1" id="KW-0812">Transmembrane</keyword>
<feature type="transmembrane region" description="Helical" evidence="1">
    <location>
        <begin position="92"/>
        <end position="115"/>
    </location>
</feature>
<dbReference type="RefSeq" id="WP_315343278.1">
    <property type="nucleotide sequence ID" value="NZ_JAVDZE010000006.1"/>
</dbReference>
<evidence type="ECO:0000256" key="1">
    <source>
        <dbReference type="SAM" id="Phobius"/>
    </source>
</evidence>
<feature type="transmembrane region" description="Helical" evidence="1">
    <location>
        <begin position="6"/>
        <end position="28"/>
    </location>
</feature>
<protein>
    <submittedName>
        <fullName evidence="2">Uncharacterized protein</fullName>
    </submittedName>
</protein>
<organism evidence="2 3">
    <name type="scientific">Thermococcus waiotapuensis</name>
    <dbReference type="NCBI Taxonomy" id="90909"/>
    <lineage>
        <taxon>Archaea</taxon>
        <taxon>Methanobacteriati</taxon>
        <taxon>Methanobacteriota</taxon>
        <taxon>Thermococci</taxon>
        <taxon>Thermococcales</taxon>
        <taxon>Thermococcaceae</taxon>
        <taxon>Thermococcus</taxon>
    </lineage>
</organism>
<accession>A0AAE4T356</accession>
<dbReference type="Proteomes" id="UP001245683">
    <property type="component" value="Unassembled WGS sequence"/>
</dbReference>
<evidence type="ECO:0000313" key="2">
    <source>
        <dbReference type="EMBL" id="MDV3104722.1"/>
    </source>
</evidence>
<dbReference type="AlphaFoldDB" id="A0AAE4T356"/>
<evidence type="ECO:0000313" key="3">
    <source>
        <dbReference type="Proteomes" id="UP001245683"/>
    </source>
</evidence>
<proteinExistence type="predicted"/>
<reference evidence="2 3" key="1">
    <citation type="submission" date="2023-08" db="EMBL/GenBank/DDBJ databases">
        <title>Draft genome sequence of Thermococcus waiotapuensis WT1T, a thermophilic sulphur-dependent archaeon from order Thermococcales.</title>
        <authorList>
            <person name="Manners S.H."/>
            <person name="Carere C.R."/>
            <person name="Dhami M.K."/>
            <person name="Dobson R.C.J."/>
            <person name="Stott M.B."/>
        </authorList>
    </citation>
    <scope>NUCLEOTIDE SEQUENCE [LARGE SCALE GENOMIC DNA]</scope>
    <source>
        <strain evidence="2 3">WT1</strain>
    </source>
</reference>
<keyword evidence="3" id="KW-1185">Reference proteome</keyword>
<feature type="transmembrane region" description="Helical" evidence="1">
    <location>
        <begin position="35"/>
        <end position="53"/>
    </location>
</feature>